<feature type="region of interest" description="Disordered" evidence="1">
    <location>
        <begin position="22"/>
        <end position="138"/>
    </location>
</feature>
<feature type="compositionally biased region" description="Basic and acidic residues" evidence="1">
    <location>
        <begin position="271"/>
        <end position="284"/>
    </location>
</feature>
<evidence type="ECO:0008006" key="4">
    <source>
        <dbReference type="Google" id="ProtNLM"/>
    </source>
</evidence>
<feature type="compositionally biased region" description="Basic and acidic residues" evidence="1">
    <location>
        <begin position="55"/>
        <end position="64"/>
    </location>
</feature>
<dbReference type="PANTHER" id="PTHR40132">
    <property type="entry name" value="PRE-MRNA-SPLICING FACTOR 38B"/>
    <property type="match status" value="1"/>
</dbReference>
<name>A0AB34FX95_9HYPO</name>
<evidence type="ECO:0000313" key="3">
    <source>
        <dbReference type="Proteomes" id="UP001163105"/>
    </source>
</evidence>
<protein>
    <recommendedName>
        <fullName evidence="4">Pre-mRNA-splicing factor 38B</fullName>
    </recommendedName>
</protein>
<feature type="compositionally biased region" description="Basic and acidic residues" evidence="1">
    <location>
        <begin position="76"/>
        <end position="110"/>
    </location>
</feature>
<dbReference type="EMBL" id="JAQHRD010000002">
    <property type="protein sequence ID" value="KAJ6443949.1"/>
    <property type="molecule type" value="Genomic_DNA"/>
</dbReference>
<sequence length="302" mass="33824">MTEYDILSDDYVASLLVDEAKHGASGSGAFPAEKREAERPKEPQPRRRESSHKHRDPELRKRQMSDIQAILGGPSKRRDRDDGRRSGRSDRDRGKSEKRRRDGESSKQDNDLLQAYIKKGRREKVSAVTTGRRRVKRGTCSSAQEIAARQVKLSKEAQITLTGAYKETPRAIKTRLSVSRRGGRGTIGGAADLDRRFSESYDPKLDVEPESDGGGGGGGDWDDAVEAFRDRVKLKMNQEKRMRDAGFAEDQIRRITQGGEKTEKDVVWTKAGEKRAWDQGKEVDGGGDAEMEVPPTLFSEDY</sequence>
<reference evidence="2" key="1">
    <citation type="submission" date="2023-01" db="EMBL/GenBank/DDBJ databases">
        <title>The growth and conidiation of Purpureocillium lavendulum are regulated by nitrogen source and histone H3K14 acetylation.</title>
        <authorList>
            <person name="Tang P."/>
            <person name="Han J."/>
            <person name="Zhang C."/>
            <person name="Tang P."/>
            <person name="Qi F."/>
            <person name="Zhang K."/>
            <person name="Liang L."/>
        </authorList>
    </citation>
    <scope>NUCLEOTIDE SEQUENCE</scope>
    <source>
        <strain evidence="2">YMF1.00683</strain>
    </source>
</reference>
<feature type="region of interest" description="Disordered" evidence="1">
    <location>
        <begin position="179"/>
        <end position="223"/>
    </location>
</feature>
<feature type="compositionally biased region" description="Basic and acidic residues" evidence="1">
    <location>
        <begin position="192"/>
        <end position="207"/>
    </location>
</feature>
<dbReference type="AlphaFoldDB" id="A0AB34FX95"/>
<keyword evidence="3" id="KW-1185">Reference proteome</keyword>
<accession>A0AB34FX95</accession>
<feature type="region of interest" description="Disordered" evidence="1">
    <location>
        <begin position="271"/>
        <end position="302"/>
    </location>
</feature>
<dbReference type="Proteomes" id="UP001163105">
    <property type="component" value="Unassembled WGS sequence"/>
</dbReference>
<dbReference type="PANTHER" id="PTHR40132:SF1">
    <property type="entry name" value="PRE-MRNA-SPLICING FACTOR 38B"/>
    <property type="match status" value="1"/>
</dbReference>
<proteinExistence type="predicted"/>
<comment type="caution">
    <text evidence="2">The sequence shown here is derived from an EMBL/GenBank/DDBJ whole genome shotgun (WGS) entry which is preliminary data.</text>
</comment>
<evidence type="ECO:0000313" key="2">
    <source>
        <dbReference type="EMBL" id="KAJ6443949.1"/>
    </source>
</evidence>
<feature type="compositionally biased region" description="Basic and acidic residues" evidence="1">
    <location>
        <begin position="32"/>
        <end position="48"/>
    </location>
</feature>
<organism evidence="2 3">
    <name type="scientific">Purpureocillium lavendulum</name>
    <dbReference type="NCBI Taxonomy" id="1247861"/>
    <lineage>
        <taxon>Eukaryota</taxon>
        <taxon>Fungi</taxon>
        <taxon>Dikarya</taxon>
        <taxon>Ascomycota</taxon>
        <taxon>Pezizomycotina</taxon>
        <taxon>Sordariomycetes</taxon>
        <taxon>Hypocreomycetidae</taxon>
        <taxon>Hypocreales</taxon>
        <taxon>Ophiocordycipitaceae</taxon>
        <taxon>Purpureocillium</taxon>
    </lineage>
</organism>
<evidence type="ECO:0000256" key="1">
    <source>
        <dbReference type="SAM" id="MobiDB-lite"/>
    </source>
</evidence>
<gene>
    <name evidence="2" type="ORF">O9K51_02341</name>
</gene>